<reference evidence="1 2" key="1">
    <citation type="submission" date="2017-11" db="EMBL/GenBank/DDBJ databases">
        <title>De-novo sequencing of pomegranate (Punica granatum L.) genome.</title>
        <authorList>
            <person name="Akparov Z."/>
            <person name="Amiraslanov A."/>
            <person name="Hajiyeva S."/>
            <person name="Abbasov M."/>
            <person name="Kaur K."/>
            <person name="Hamwieh A."/>
            <person name="Solovyev V."/>
            <person name="Salamov A."/>
            <person name="Braich B."/>
            <person name="Kosarev P."/>
            <person name="Mahmoud A."/>
            <person name="Hajiyev E."/>
            <person name="Babayeva S."/>
            <person name="Izzatullayeva V."/>
            <person name="Mammadov A."/>
            <person name="Mammadov A."/>
            <person name="Sharifova S."/>
            <person name="Ojaghi J."/>
            <person name="Eynullazada K."/>
            <person name="Bayramov B."/>
            <person name="Abdulazimova A."/>
            <person name="Shahmuradov I."/>
        </authorList>
    </citation>
    <scope>NUCLEOTIDE SEQUENCE [LARGE SCALE GENOMIC DNA]</scope>
    <source>
        <strain evidence="2">cv. AG2017</strain>
        <tissue evidence="1">Leaf</tissue>
    </source>
</reference>
<evidence type="ECO:0000313" key="1">
    <source>
        <dbReference type="EMBL" id="PKI54801.1"/>
    </source>
</evidence>
<proteinExistence type="predicted"/>
<sequence>MKALLVQRNLERALEGALEGKSKMLATLSPNEKNMMDLTDVDIEISNDDQALLLLSTLSESYDGLVVTMLYGRTSIILGRRQCDVKLKKVAEEGSLDALSRKYRIQDEVMKVSKDALVLMIRMLLEGLYVLQSKIRSSSSVEWTVEEKYLDVLEHGRVNQCKECTMVGKCLKSLLRRYVTFNKAALTKQCKIASQVKVEPCSKATSWKKVEFEDSRSPVSHHVMMEDIQTRSSDGRQHFLWCSSRIRDRQGKQSKLVKKYRLGELVVL</sequence>
<dbReference type="AlphaFoldDB" id="A0A2I0JEX5"/>
<comment type="caution">
    <text evidence="1">The sequence shown here is derived from an EMBL/GenBank/DDBJ whole genome shotgun (WGS) entry which is preliminary data.</text>
</comment>
<evidence type="ECO:0000313" key="2">
    <source>
        <dbReference type="Proteomes" id="UP000233551"/>
    </source>
</evidence>
<accession>A0A2I0JEX5</accession>
<gene>
    <name evidence="1" type="ORF">CRG98_024815</name>
</gene>
<dbReference type="EMBL" id="PGOL01001765">
    <property type="protein sequence ID" value="PKI54801.1"/>
    <property type="molecule type" value="Genomic_DNA"/>
</dbReference>
<keyword evidence="2" id="KW-1185">Reference proteome</keyword>
<protein>
    <submittedName>
        <fullName evidence="1">Uncharacterized protein</fullName>
    </submittedName>
</protein>
<organism evidence="1 2">
    <name type="scientific">Punica granatum</name>
    <name type="common">Pomegranate</name>
    <dbReference type="NCBI Taxonomy" id="22663"/>
    <lineage>
        <taxon>Eukaryota</taxon>
        <taxon>Viridiplantae</taxon>
        <taxon>Streptophyta</taxon>
        <taxon>Embryophyta</taxon>
        <taxon>Tracheophyta</taxon>
        <taxon>Spermatophyta</taxon>
        <taxon>Magnoliopsida</taxon>
        <taxon>eudicotyledons</taxon>
        <taxon>Gunneridae</taxon>
        <taxon>Pentapetalae</taxon>
        <taxon>rosids</taxon>
        <taxon>malvids</taxon>
        <taxon>Myrtales</taxon>
        <taxon>Lythraceae</taxon>
        <taxon>Punica</taxon>
    </lineage>
</organism>
<name>A0A2I0JEX5_PUNGR</name>
<dbReference type="Proteomes" id="UP000233551">
    <property type="component" value="Unassembled WGS sequence"/>
</dbReference>